<accession>A0A015K4S3</accession>
<dbReference type="SMR" id="A0A015K4S3"/>
<feature type="transmembrane region" description="Helical" evidence="1">
    <location>
        <begin position="69"/>
        <end position="86"/>
    </location>
</feature>
<proteinExistence type="predicted"/>
<dbReference type="InterPro" id="IPR026721">
    <property type="entry name" value="TMEM18"/>
</dbReference>
<evidence type="ECO:0000313" key="2">
    <source>
        <dbReference type="EMBL" id="EXX54426.1"/>
    </source>
</evidence>
<evidence type="ECO:0000313" key="3">
    <source>
        <dbReference type="Proteomes" id="UP000022910"/>
    </source>
</evidence>
<dbReference type="AlphaFoldDB" id="A0A015K4S3"/>
<dbReference type="OrthoDB" id="411535at2759"/>
<keyword evidence="1" id="KW-1133">Transmembrane helix</keyword>
<gene>
    <name evidence="2" type="ORF">RirG_234440</name>
</gene>
<dbReference type="Proteomes" id="UP000022910">
    <property type="component" value="Unassembled WGS sequence"/>
</dbReference>
<dbReference type="Pfam" id="PF14770">
    <property type="entry name" value="TMEM18"/>
    <property type="match status" value="1"/>
</dbReference>
<sequence length="171" mass="19962">MDYEPDRYSDSTETTGEFLFQTYDFGFVESIQAFIDAIDWSQPWLWMLLSFHITTLFIIIKLRNNTNSLAVVTFSSMILTGFAKPINTLAQNNWQKFSKENYFDEGGAFISILFSFPLLCNSVIGIVLILNEILHLLRKARIAQIKYQRGKTSILEEKRKERQERKDEKSL</sequence>
<comment type="caution">
    <text evidence="2">The sequence shown here is derived from an EMBL/GenBank/DDBJ whole genome shotgun (WGS) entry which is preliminary data.</text>
</comment>
<organism evidence="2 3">
    <name type="scientific">Rhizophagus irregularis (strain DAOM 197198w)</name>
    <name type="common">Glomus intraradices</name>
    <dbReference type="NCBI Taxonomy" id="1432141"/>
    <lineage>
        <taxon>Eukaryota</taxon>
        <taxon>Fungi</taxon>
        <taxon>Fungi incertae sedis</taxon>
        <taxon>Mucoromycota</taxon>
        <taxon>Glomeromycotina</taxon>
        <taxon>Glomeromycetes</taxon>
        <taxon>Glomerales</taxon>
        <taxon>Glomeraceae</taxon>
        <taxon>Rhizophagus</taxon>
    </lineage>
</organism>
<reference evidence="2 3" key="1">
    <citation type="submission" date="2014-02" db="EMBL/GenBank/DDBJ databases">
        <title>Single nucleus genome sequencing reveals high similarity among nuclei of an endomycorrhizal fungus.</title>
        <authorList>
            <person name="Lin K."/>
            <person name="Geurts R."/>
            <person name="Zhang Z."/>
            <person name="Limpens E."/>
            <person name="Saunders D.G."/>
            <person name="Mu D."/>
            <person name="Pang E."/>
            <person name="Cao H."/>
            <person name="Cha H."/>
            <person name="Lin T."/>
            <person name="Zhou Q."/>
            <person name="Shang Y."/>
            <person name="Li Y."/>
            <person name="Ivanov S."/>
            <person name="Sharma T."/>
            <person name="Velzen R.V."/>
            <person name="Ruijter N.D."/>
            <person name="Aanen D.K."/>
            <person name="Win J."/>
            <person name="Kamoun S."/>
            <person name="Bisseling T."/>
            <person name="Huang S."/>
        </authorList>
    </citation>
    <scope>NUCLEOTIDE SEQUENCE [LARGE SCALE GENOMIC DNA]</scope>
    <source>
        <strain evidence="3">DAOM197198w</strain>
    </source>
</reference>
<keyword evidence="1" id="KW-0812">Transmembrane</keyword>
<protein>
    <submittedName>
        <fullName evidence="2">Uncharacterized protein</fullName>
    </submittedName>
</protein>
<name>A0A015K4S3_RHIIW</name>
<keyword evidence="3" id="KW-1185">Reference proteome</keyword>
<evidence type="ECO:0000256" key="1">
    <source>
        <dbReference type="SAM" id="Phobius"/>
    </source>
</evidence>
<dbReference type="HOGENOM" id="CLU_101161_0_0_1"/>
<keyword evidence="1" id="KW-0472">Membrane</keyword>
<feature type="transmembrane region" description="Helical" evidence="1">
    <location>
        <begin position="106"/>
        <end position="130"/>
    </location>
</feature>
<dbReference type="EMBL" id="JEMT01028480">
    <property type="protein sequence ID" value="EXX54426.1"/>
    <property type="molecule type" value="Genomic_DNA"/>
</dbReference>
<feature type="transmembrane region" description="Helical" evidence="1">
    <location>
        <begin position="44"/>
        <end position="62"/>
    </location>
</feature>